<keyword evidence="2" id="KW-1185">Reference proteome</keyword>
<dbReference type="Proteomes" id="UP000001307">
    <property type="component" value="Unassembled WGS sequence"/>
</dbReference>
<name>E4WTP8_OIKDI</name>
<proteinExistence type="predicted"/>
<reference evidence="1" key="1">
    <citation type="journal article" date="2010" name="Science">
        <title>Plasticity of animal genome architecture unmasked by rapid evolution of a pelagic tunicate.</title>
        <authorList>
            <person name="Denoeud F."/>
            <person name="Henriet S."/>
            <person name="Mungpakdee S."/>
            <person name="Aury J.M."/>
            <person name="Da Silva C."/>
            <person name="Brinkmann H."/>
            <person name="Mikhaleva J."/>
            <person name="Olsen L.C."/>
            <person name="Jubin C."/>
            <person name="Canestro C."/>
            <person name="Bouquet J.M."/>
            <person name="Danks G."/>
            <person name="Poulain J."/>
            <person name="Campsteijn C."/>
            <person name="Adamski M."/>
            <person name="Cross I."/>
            <person name="Yadetie F."/>
            <person name="Muffato M."/>
            <person name="Louis A."/>
            <person name="Butcher S."/>
            <person name="Tsagkogeorga G."/>
            <person name="Konrad A."/>
            <person name="Singh S."/>
            <person name="Jensen M.F."/>
            <person name="Cong E.H."/>
            <person name="Eikeseth-Otteraa H."/>
            <person name="Noel B."/>
            <person name="Anthouard V."/>
            <person name="Porcel B.M."/>
            <person name="Kachouri-Lafond R."/>
            <person name="Nishino A."/>
            <person name="Ugolini M."/>
            <person name="Chourrout P."/>
            <person name="Nishida H."/>
            <person name="Aasland R."/>
            <person name="Huzurbazar S."/>
            <person name="Westhof E."/>
            <person name="Delsuc F."/>
            <person name="Lehrach H."/>
            <person name="Reinhardt R."/>
            <person name="Weissenbach J."/>
            <person name="Roy S.W."/>
            <person name="Artiguenave F."/>
            <person name="Postlethwait J.H."/>
            <person name="Manak J.R."/>
            <person name="Thompson E.M."/>
            <person name="Jaillon O."/>
            <person name="Du Pasquier L."/>
            <person name="Boudinot P."/>
            <person name="Liberles D.A."/>
            <person name="Volff J.N."/>
            <person name="Philippe H."/>
            <person name="Lenhard B."/>
            <person name="Roest Crollius H."/>
            <person name="Wincker P."/>
            <person name="Chourrout D."/>
        </authorList>
    </citation>
    <scope>NUCLEOTIDE SEQUENCE [LARGE SCALE GENOMIC DNA]</scope>
</reference>
<accession>E4WTP8</accession>
<organism evidence="1">
    <name type="scientific">Oikopleura dioica</name>
    <name type="common">Tunicate</name>
    <dbReference type="NCBI Taxonomy" id="34765"/>
    <lineage>
        <taxon>Eukaryota</taxon>
        <taxon>Metazoa</taxon>
        <taxon>Chordata</taxon>
        <taxon>Tunicata</taxon>
        <taxon>Appendicularia</taxon>
        <taxon>Copelata</taxon>
        <taxon>Oikopleuridae</taxon>
        <taxon>Oikopleura</taxon>
    </lineage>
</organism>
<protein>
    <submittedName>
        <fullName evidence="1">Uncharacterized protein</fullName>
    </submittedName>
</protein>
<sequence length="114" mass="12718">MIYIISITTGPAGIPINRENEEVLQVKLFGENGKITKWTLEAFEIEAPEIGIVNSVKVRLNNQVNYHKNLTNEAITGLFVSTEASSDFYYNSNENNIEEELTSGALYKIGTVFS</sequence>
<evidence type="ECO:0000313" key="2">
    <source>
        <dbReference type="Proteomes" id="UP000001307"/>
    </source>
</evidence>
<gene>
    <name evidence="1" type="ORF">GSOID_T00006199001</name>
</gene>
<evidence type="ECO:0000313" key="1">
    <source>
        <dbReference type="EMBL" id="CBY07113.1"/>
    </source>
</evidence>
<dbReference type="AlphaFoldDB" id="E4WTP8"/>
<dbReference type="EMBL" id="FN653016">
    <property type="protein sequence ID" value="CBY07113.1"/>
    <property type="molecule type" value="Genomic_DNA"/>
</dbReference>
<dbReference type="InParanoid" id="E4WTP8"/>